<sequence>MNTLLAMLLGPLDSSNGAPYSTPTVTGGYNRLPLYKDKVASPPGTTIPKV</sequence>
<evidence type="ECO:0000313" key="3">
    <source>
        <dbReference type="Proteomes" id="UP000236291"/>
    </source>
</evidence>
<dbReference type="EMBL" id="ASHM01077210">
    <property type="protein sequence ID" value="PNX57804.1"/>
    <property type="molecule type" value="Genomic_DNA"/>
</dbReference>
<protein>
    <submittedName>
        <fullName evidence="2">Uncharacterized protein</fullName>
    </submittedName>
</protein>
<keyword evidence="1" id="KW-0732">Signal</keyword>
<dbReference type="AlphaFoldDB" id="A0A2K3JUV0"/>
<evidence type="ECO:0000313" key="2">
    <source>
        <dbReference type="EMBL" id="PNX57804.1"/>
    </source>
</evidence>
<name>A0A2K3JUV0_TRIPR</name>
<reference evidence="2 3" key="1">
    <citation type="journal article" date="2014" name="Am. J. Bot.">
        <title>Genome assembly and annotation for red clover (Trifolium pratense; Fabaceae).</title>
        <authorList>
            <person name="Istvanek J."/>
            <person name="Jaros M."/>
            <person name="Krenek A."/>
            <person name="Repkova J."/>
        </authorList>
    </citation>
    <scope>NUCLEOTIDE SEQUENCE [LARGE SCALE GENOMIC DNA]</scope>
    <source>
        <strain evidence="3">cv. Tatra</strain>
        <tissue evidence="2">Young leaves</tissue>
    </source>
</reference>
<proteinExistence type="predicted"/>
<evidence type="ECO:0000256" key="1">
    <source>
        <dbReference type="SAM" id="SignalP"/>
    </source>
</evidence>
<feature type="signal peptide" evidence="1">
    <location>
        <begin position="1"/>
        <end position="17"/>
    </location>
</feature>
<comment type="caution">
    <text evidence="2">The sequence shown here is derived from an EMBL/GenBank/DDBJ whole genome shotgun (WGS) entry which is preliminary data.</text>
</comment>
<accession>A0A2K3JUV0</accession>
<dbReference type="Proteomes" id="UP000236291">
    <property type="component" value="Unassembled WGS sequence"/>
</dbReference>
<reference evidence="2 3" key="2">
    <citation type="journal article" date="2017" name="Front. Plant Sci.">
        <title>Gene Classification and Mining of Molecular Markers Useful in Red Clover (Trifolium pratense) Breeding.</title>
        <authorList>
            <person name="Istvanek J."/>
            <person name="Dluhosova J."/>
            <person name="Dluhos P."/>
            <person name="Patkova L."/>
            <person name="Nedelnik J."/>
            <person name="Repkova J."/>
        </authorList>
    </citation>
    <scope>NUCLEOTIDE SEQUENCE [LARGE SCALE GENOMIC DNA]</scope>
    <source>
        <strain evidence="3">cv. Tatra</strain>
        <tissue evidence="2">Young leaves</tissue>
    </source>
</reference>
<gene>
    <name evidence="2" type="ORF">L195_g050590</name>
</gene>
<organism evidence="2 3">
    <name type="scientific">Trifolium pratense</name>
    <name type="common">Red clover</name>
    <dbReference type="NCBI Taxonomy" id="57577"/>
    <lineage>
        <taxon>Eukaryota</taxon>
        <taxon>Viridiplantae</taxon>
        <taxon>Streptophyta</taxon>
        <taxon>Embryophyta</taxon>
        <taxon>Tracheophyta</taxon>
        <taxon>Spermatophyta</taxon>
        <taxon>Magnoliopsida</taxon>
        <taxon>eudicotyledons</taxon>
        <taxon>Gunneridae</taxon>
        <taxon>Pentapetalae</taxon>
        <taxon>rosids</taxon>
        <taxon>fabids</taxon>
        <taxon>Fabales</taxon>
        <taxon>Fabaceae</taxon>
        <taxon>Papilionoideae</taxon>
        <taxon>50 kb inversion clade</taxon>
        <taxon>NPAAA clade</taxon>
        <taxon>Hologalegina</taxon>
        <taxon>IRL clade</taxon>
        <taxon>Trifolieae</taxon>
        <taxon>Trifolium</taxon>
    </lineage>
</organism>
<feature type="chain" id="PRO_5014421292" evidence="1">
    <location>
        <begin position="18"/>
        <end position="50"/>
    </location>
</feature>